<organism evidence="2">
    <name type="scientific">Aegilops tauschii</name>
    <name type="common">Tausch's goatgrass</name>
    <name type="synonym">Aegilops squarrosa</name>
    <dbReference type="NCBI Taxonomy" id="37682"/>
    <lineage>
        <taxon>Eukaryota</taxon>
        <taxon>Viridiplantae</taxon>
        <taxon>Streptophyta</taxon>
        <taxon>Embryophyta</taxon>
        <taxon>Tracheophyta</taxon>
        <taxon>Spermatophyta</taxon>
        <taxon>Magnoliopsida</taxon>
        <taxon>Liliopsida</taxon>
        <taxon>Poales</taxon>
        <taxon>Poaceae</taxon>
        <taxon>BOP clade</taxon>
        <taxon>Pooideae</taxon>
        <taxon>Triticodae</taxon>
        <taxon>Triticeae</taxon>
        <taxon>Triticinae</taxon>
        <taxon>Aegilops</taxon>
    </lineage>
</organism>
<proteinExistence type="predicted"/>
<evidence type="ECO:0000313" key="2">
    <source>
        <dbReference type="EnsemblPlants" id="EMT24948"/>
    </source>
</evidence>
<name>M8BT28_AEGTA</name>
<reference evidence="2" key="1">
    <citation type="submission" date="2015-06" db="UniProtKB">
        <authorList>
            <consortium name="EnsemblPlants"/>
        </authorList>
    </citation>
    <scope>IDENTIFICATION</scope>
</reference>
<sequence>MARVRPNGRAACRRSPFSSLPLRALELELGGTLSGSSCWQRKKTFRYLLYDMKICMLLVGTREHGEKGSVLQRMIKKKKKMIQLSRGCLNSEPEGQEIKHEEDNGREEEADIKIMKENE</sequence>
<protein>
    <submittedName>
        <fullName evidence="2">Uncharacterized protein</fullName>
    </submittedName>
</protein>
<accession>M8BT28</accession>
<dbReference type="AlphaFoldDB" id="M8BT28"/>
<dbReference type="EnsemblPlants" id="EMT24948">
    <property type="protein sequence ID" value="EMT24948"/>
    <property type="gene ID" value="F775_28941"/>
</dbReference>
<evidence type="ECO:0000256" key="1">
    <source>
        <dbReference type="SAM" id="MobiDB-lite"/>
    </source>
</evidence>
<feature type="region of interest" description="Disordered" evidence="1">
    <location>
        <begin position="89"/>
        <end position="119"/>
    </location>
</feature>